<dbReference type="InterPro" id="IPR010664">
    <property type="entry name" value="LipoPS_assembly_LptC-rel"/>
</dbReference>
<protein>
    <submittedName>
        <fullName evidence="2">Lipopolysaccharide export system protein LptC</fullName>
    </submittedName>
</protein>
<dbReference type="InterPro" id="IPR026265">
    <property type="entry name" value="LptC"/>
</dbReference>
<proteinExistence type="predicted"/>
<organism evidence="2 3">
    <name type="scientific">Sphingomonas guangdongensis</name>
    <dbReference type="NCBI Taxonomy" id="1141890"/>
    <lineage>
        <taxon>Bacteria</taxon>
        <taxon>Pseudomonadati</taxon>
        <taxon>Pseudomonadota</taxon>
        <taxon>Alphaproteobacteria</taxon>
        <taxon>Sphingomonadales</taxon>
        <taxon>Sphingomonadaceae</taxon>
        <taxon>Sphingomonas</taxon>
    </lineage>
</organism>
<dbReference type="EMBL" id="OBMI01000001">
    <property type="protein sequence ID" value="SOB79892.1"/>
    <property type="molecule type" value="Genomic_DNA"/>
</dbReference>
<accession>A0A285QIJ3</accession>
<evidence type="ECO:0000313" key="3">
    <source>
        <dbReference type="Proteomes" id="UP000219494"/>
    </source>
</evidence>
<dbReference type="Pfam" id="PF06835">
    <property type="entry name" value="LptC"/>
    <property type="match status" value="1"/>
</dbReference>
<evidence type="ECO:0000313" key="2">
    <source>
        <dbReference type="EMBL" id="SOB79892.1"/>
    </source>
</evidence>
<sequence length="215" mass="23030">MSHAAARQRTARQTWAAPGSRHDRLVALLQFALPVGIGVLAAFLVMAPLFMAGDVSFVLDKNKVDVASERLKLQTARYSGADDRGRAFQLTAGSAVQKSSAEKVVQMRDLAAQIALEDGLAQLKADSGRYDMEQERVAVDGPIRFTAADGYRLDTTGATVDLRTRRLQSGTAVTGSTPLGTFSGNSMNADLEKRTVALKGNARLRIDPARAKGAR</sequence>
<dbReference type="OrthoDB" id="7423492at2"/>
<keyword evidence="3" id="KW-1185">Reference proteome</keyword>
<keyword evidence="1" id="KW-0472">Membrane</keyword>
<keyword evidence="1" id="KW-1133">Transmembrane helix</keyword>
<dbReference type="GO" id="GO:0015221">
    <property type="term" value="F:lipopolysaccharide transmembrane transporter activity"/>
    <property type="evidence" value="ECO:0007669"/>
    <property type="project" value="InterPro"/>
</dbReference>
<feature type="transmembrane region" description="Helical" evidence="1">
    <location>
        <begin position="31"/>
        <end position="53"/>
    </location>
</feature>
<dbReference type="RefSeq" id="WP_097062644.1">
    <property type="nucleotide sequence ID" value="NZ_OBMI01000001.1"/>
</dbReference>
<dbReference type="Proteomes" id="UP000219494">
    <property type="component" value="Unassembled WGS sequence"/>
</dbReference>
<dbReference type="AlphaFoldDB" id="A0A285QIJ3"/>
<reference evidence="2 3" key="1">
    <citation type="submission" date="2017-07" db="EMBL/GenBank/DDBJ databases">
        <authorList>
            <person name="Sun Z.S."/>
            <person name="Albrecht U."/>
            <person name="Echele G."/>
            <person name="Lee C.C."/>
        </authorList>
    </citation>
    <scope>NUCLEOTIDE SEQUENCE [LARGE SCALE GENOMIC DNA]</scope>
    <source>
        <strain evidence="2 3">CGMCC 1.12672</strain>
    </source>
</reference>
<name>A0A285QIJ3_9SPHN</name>
<dbReference type="Gene3D" id="2.60.450.10">
    <property type="entry name" value="Lipopolysaccharide (LPS) transport protein A like domain"/>
    <property type="match status" value="1"/>
</dbReference>
<evidence type="ECO:0000256" key="1">
    <source>
        <dbReference type="SAM" id="Phobius"/>
    </source>
</evidence>
<keyword evidence="1" id="KW-0812">Transmembrane</keyword>
<dbReference type="NCBIfam" id="TIGR04409">
    <property type="entry name" value="LptC_YrbK"/>
    <property type="match status" value="1"/>
</dbReference>
<gene>
    <name evidence="2" type="ORF">SAMN06297144_0785</name>
</gene>
<dbReference type="GO" id="GO:0005886">
    <property type="term" value="C:plasma membrane"/>
    <property type="evidence" value="ECO:0007669"/>
    <property type="project" value="InterPro"/>
</dbReference>